<sequence length="387" mass="43121">MPSATENDHSNGASNHGIPTSCPSCPEPLKYSGTLDEYPYFEVMPIIGREYTTLKVTDILKAPNAEAQIRDLAIIISERGVVFFRDQDDLQIPDQKKLCDLLGKLSGRPEENGLHGKPNCVSRLPADPDFAPVHPIYRDPGNLKLPDGTTDENIYVINSEAQKKIYKTMAKRQLTEPKDLSREWHSDSTFENAPSDFSFLKMEETPPHGGDTLWCSGYEIYDRISPPYRAFLETLTATCAQPVFRSAAAAGNYEVMSPRGSPLNTGDEFAPSHPVVRTNRVTGWKAIFAGVGLHVTKINGVYAYEDQMIRDYIMRLITRNHDCIARMKWTKNAAAIWNNSCVWHAATPDTHLVNGNRTGVRASSIGEVPYLDPQSKSRREALGIPLI</sequence>
<dbReference type="PANTHER" id="PTHR30468">
    <property type="entry name" value="ALPHA-KETOGLUTARATE-DEPENDENT SULFONATE DIOXYGENASE"/>
    <property type="match status" value="1"/>
</dbReference>
<dbReference type="InterPro" id="IPR042098">
    <property type="entry name" value="TauD-like_sf"/>
</dbReference>
<dbReference type="AlphaFoldDB" id="A0A1Y2A4Q5"/>
<keyword evidence="4 8" id="KW-0223">Dioxygenase</keyword>
<dbReference type="OrthoDB" id="10257314at2759"/>
<feature type="domain" description="TauD/TfdA-like" evidence="7">
    <location>
        <begin position="47"/>
        <end position="348"/>
    </location>
</feature>
<dbReference type="GO" id="GO:0016706">
    <property type="term" value="F:2-oxoglutarate-dependent dioxygenase activity"/>
    <property type="evidence" value="ECO:0007669"/>
    <property type="project" value="TreeGrafter"/>
</dbReference>
<comment type="similarity">
    <text evidence="2">Belongs to the TfdA dioxygenase family.</text>
</comment>
<reference evidence="8 9" key="1">
    <citation type="submission" date="2016-07" db="EMBL/GenBank/DDBJ databases">
        <title>Pervasive Adenine N6-methylation of Active Genes in Fungi.</title>
        <authorList>
            <consortium name="DOE Joint Genome Institute"/>
            <person name="Mondo S.J."/>
            <person name="Dannebaum R.O."/>
            <person name="Kuo R.C."/>
            <person name="Labutti K."/>
            <person name="Haridas S."/>
            <person name="Kuo A."/>
            <person name="Salamov A."/>
            <person name="Ahrendt S.R."/>
            <person name="Lipzen A."/>
            <person name="Sullivan W."/>
            <person name="Andreopoulos W.B."/>
            <person name="Clum A."/>
            <person name="Lindquist E."/>
            <person name="Daum C."/>
            <person name="Ramamoorthy G.K."/>
            <person name="Gryganskyi A."/>
            <person name="Culley D."/>
            <person name="Magnuson J.K."/>
            <person name="James T.Y."/>
            <person name="O'Malley M.A."/>
            <person name="Stajich J.E."/>
            <person name="Spatafora J.W."/>
            <person name="Visel A."/>
            <person name="Grigoriev I.V."/>
        </authorList>
    </citation>
    <scope>NUCLEOTIDE SEQUENCE [LARGE SCALE GENOMIC DNA]</scope>
    <source>
        <strain evidence="8 9">CBS 115471</strain>
    </source>
</reference>
<proteinExistence type="inferred from homology"/>
<protein>
    <submittedName>
        <fullName evidence="8">TfdA family taurine dioxygenase</fullName>
    </submittedName>
</protein>
<gene>
    <name evidence="8" type="ORF">BCR34DRAFT_633470</name>
</gene>
<dbReference type="InterPro" id="IPR051323">
    <property type="entry name" value="AtsK-like"/>
</dbReference>
<keyword evidence="6" id="KW-0408">Iron</keyword>
<keyword evidence="9" id="KW-1185">Reference proteome</keyword>
<dbReference type="Gene3D" id="3.60.130.10">
    <property type="entry name" value="Clavaminate synthase-like"/>
    <property type="match status" value="1"/>
</dbReference>
<evidence type="ECO:0000313" key="8">
    <source>
        <dbReference type="EMBL" id="ORY17297.1"/>
    </source>
</evidence>
<keyword evidence="5" id="KW-0560">Oxidoreductase</keyword>
<dbReference type="Proteomes" id="UP000193144">
    <property type="component" value="Unassembled WGS sequence"/>
</dbReference>
<evidence type="ECO:0000256" key="6">
    <source>
        <dbReference type="ARBA" id="ARBA00023004"/>
    </source>
</evidence>
<dbReference type="PANTHER" id="PTHR30468:SF10">
    <property type="entry name" value="TAUD_TFDA-LIKE DOMAIN-CONTAINING PROTEIN"/>
    <property type="match status" value="1"/>
</dbReference>
<evidence type="ECO:0000256" key="3">
    <source>
        <dbReference type="ARBA" id="ARBA00022723"/>
    </source>
</evidence>
<dbReference type="SUPFAM" id="SSF51197">
    <property type="entry name" value="Clavaminate synthase-like"/>
    <property type="match status" value="1"/>
</dbReference>
<comment type="caution">
    <text evidence="8">The sequence shown here is derived from an EMBL/GenBank/DDBJ whole genome shotgun (WGS) entry which is preliminary data.</text>
</comment>
<evidence type="ECO:0000313" key="9">
    <source>
        <dbReference type="Proteomes" id="UP000193144"/>
    </source>
</evidence>
<dbReference type="GO" id="GO:0005737">
    <property type="term" value="C:cytoplasm"/>
    <property type="evidence" value="ECO:0007669"/>
    <property type="project" value="TreeGrafter"/>
</dbReference>
<dbReference type="EMBL" id="MCFA01000013">
    <property type="protein sequence ID" value="ORY17297.1"/>
    <property type="molecule type" value="Genomic_DNA"/>
</dbReference>
<evidence type="ECO:0000256" key="2">
    <source>
        <dbReference type="ARBA" id="ARBA00005896"/>
    </source>
</evidence>
<evidence type="ECO:0000256" key="4">
    <source>
        <dbReference type="ARBA" id="ARBA00022964"/>
    </source>
</evidence>
<evidence type="ECO:0000256" key="5">
    <source>
        <dbReference type="ARBA" id="ARBA00023002"/>
    </source>
</evidence>
<dbReference type="GO" id="GO:0046872">
    <property type="term" value="F:metal ion binding"/>
    <property type="evidence" value="ECO:0007669"/>
    <property type="project" value="UniProtKB-KW"/>
</dbReference>
<organism evidence="8 9">
    <name type="scientific">Clohesyomyces aquaticus</name>
    <dbReference type="NCBI Taxonomy" id="1231657"/>
    <lineage>
        <taxon>Eukaryota</taxon>
        <taxon>Fungi</taxon>
        <taxon>Dikarya</taxon>
        <taxon>Ascomycota</taxon>
        <taxon>Pezizomycotina</taxon>
        <taxon>Dothideomycetes</taxon>
        <taxon>Pleosporomycetidae</taxon>
        <taxon>Pleosporales</taxon>
        <taxon>Lindgomycetaceae</taxon>
        <taxon>Clohesyomyces</taxon>
    </lineage>
</organism>
<evidence type="ECO:0000256" key="1">
    <source>
        <dbReference type="ARBA" id="ARBA00001954"/>
    </source>
</evidence>
<comment type="cofactor">
    <cofactor evidence="1">
        <name>Fe(2+)</name>
        <dbReference type="ChEBI" id="CHEBI:29033"/>
    </cofactor>
</comment>
<evidence type="ECO:0000259" key="7">
    <source>
        <dbReference type="Pfam" id="PF02668"/>
    </source>
</evidence>
<dbReference type="InterPro" id="IPR003819">
    <property type="entry name" value="TauD/TfdA-like"/>
</dbReference>
<accession>A0A1Y2A4Q5</accession>
<dbReference type="Pfam" id="PF02668">
    <property type="entry name" value="TauD"/>
    <property type="match status" value="1"/>
</dbReference>
<dbReference type="STRING" id="1231657.A0A1Y2A4Q5"/>
<keyword evidence="3" id="KW-0479">Metal-binding</keyword>
<name>A0A1Y2A4Q5_9PLEO</name>